<organism evidence="3 4">
    <name type="scientific">Novosphingobium tardum</name>
    <dbReference type="NCBI Taxonomy" id="1538021"/>
    <lineage>
        <taxon>Bacteria</taxon>
        <taxon>Pseudomonadati</taxon>
        <taxon>Pseudomonadota</taxon>
        <taxon>Alphaproteobacteria</taxon>
        <taxon>Sphingomonadales</taxon>
        <taxon>Sphingomonadaceae</taxon>
        <taxon>Novosphingobium</taxon>
    </lineage>
</organism>
<dbReference type="Proteomes" id="UP001595828">
    <property type="component" value="Unassembled WGS sequence"/>
</dbReference>
<evidence type="ECO:0000313" key="4">
    <source>
        <dbReference type="Proteomes" id="UP001595828"/>
    </source>
</evidence>
<feature type="transmembrane region" description="Helical" evidence="1">
    <location>
        <begin position="9"/>
        <end position="30"/>
    </location>
</feature>
<feature type="domain" description="DUF1206" evidence="2">
    <location>
        <begin position="96"/>
        <end position="164"/>
    </location>
</feature>
<keyword evidence="1" id="KW-1133">Transmembrane helix</keyword>
<feature type="domain" description="DUF1206" evidence="2">
    <location>
        <begin position="185"/>
        <end position="251"/>
    </location>
</feature>
<feature type="transmembrane region" description="Helical" evidence="1">
    <location>
        <begin position="50"/>
        <end position="72"/>
    </location>
</feature>
<protein>
    <submittedName>
        <fullName evidence="3">DUF1206 domain-containing protein</fullName>
    </submittedName>
</protein>
<dbReference type="EMBL" id="JBHSDR010000006">
    <property type="protein sequence ID" value="MFC4295244.1"/>
    <property type="molecule type" value="Genomic_DNA"/>
</dbReference>
<sequence>MAKISRLDWLAKFGFAARGVLYILLGWIALNTRSRTDEGQGAVFDTLHDMPAGSLILGATLVGLVAYGIYRLACGVFDIDHKGSEPKGLGGRALQVGSGFTHLFLAFTGWKYLQGAKPANNAGDRTSEQAAQTVLSMPMGSWVLILVGIVFFGAAAEQLRKAWRKSHMKGCSAEAPPFVCTIGQIGLASRAVVFAIVGWSFLRAAWTEDHHAARGLGSALAALRGHDTAYVLAAAGMILFGVFSLLLARYRIVPPVDVVKAGRAKAAALAS</sequence>
<evidence type="ECO:0000256" key="1">
    <source>
        <dbReference type="SAM" id="Phobius"/>
    </source>
</evidence>
<accession>A0ABV8RR90</accession>
<dbReference type="Pfam" id="PF06724">
    <property type="entry name" value="DUF1206"/>
    <property type="match status" value="3"/>
</dbReference>
<keyword evidence="1" id="KW-0472">Membrane</keyword>
<reference evidence="4" key="1">
    <citation type="journal article" date="2019" name="Int. J. Syst. Evol. Microbiol.">
        <title>The Global Catalogue of Microorganisms (GCM) 10K type strain sequencing project: providing services to taxonomists for standard genome sequencing and annotation.</title>
        <authorList>
            <consortium name="The Broad Institute Genomics Platform"/>
            <consortium name="The Broad Institute Genome Sequencing Center for Infectious Disease"/>
            <person name="Wu L."/>
            <person name="Ma J."/>
        </authorList>
    </citation>
    <scope>NUCLEOTIDE SEQUENCE [LARGE SCALE GENOMIC DNA]</scope>
    <source>
        <strain evidence="4">CGMCC 1.12989</strain>
    </source>
</reference>
<feature type="transmembrane region" description="Helical" evidence="1">
    <location>
        <begin position="229"/>
        <end position="248"/>
    </location>
</feature>
<comment type="caution">
    <text evidence="3">The sequence shown here is derived from an EMBL/GenBank/DDBJ whole genome shotgun (WGS) entry which is preliminary data.</text>
</comment>
<evidence type="ECO:0000313" key="3">
    <source>
        <dbReference type="EMBL" id="MFC4295244.1"/>
    </source>
</evidence>
<keyword evidence="4" id="KW-1185">Reference proteome</keyword>
<dbReference type="RefSeq" id="WP_379538726.1">
    <property type="nucleotide sequence ID" value="NZ_JBHSDR010000006.1"/>
</dbReference>
<name>A0ABV8RR90_9SPHN</name>
<feature type="transmembrane region" description="Helical" evidence="1">
    <location>
        <begin position="93"/>
        <end position="113"/>
    </location>
</feature>
<gene>
    <name evidence="3" type="ORF">ACFO0A_09260</name>
</gene>
<dbReference type="InterPro" id="IPR009597">
    <property type="entry name" value="DUF1206"/>
</dbReference>
<evidence type="ECO:0000259" key="2">
    <source>
        <dbReference type="Pfam" id="PF06724"/>
    </source>
</evidence>
<feature type="domain" description="DUF1206" evidence="2">
    <location>
        <begin position="13"/>
        <end position="77"/>
    </location>
</feature>
<feature type="transmembrane region" description="Helical" evidence="1">
    <location>
        <begin position="133"/>
        <end position="156"/>
    </location>
</feature>
<feature type="transmembrane region" description="Helical" evidence="1">
    <location>
        <begin position="177"/>
        <end position="202"/>
    </location>
</feature>
<keyword evidence="1" id="KW-0812">Transmembrane</keyword>
<proteinExistence type="predicted"/>